<gene>
    <name evidence="7" type="ordered locus">TEQUI_0854</name>
</gene>
<dbReference type="GO" id="GO:0005886">
    <property type="term" value="C:plasma membrane"/>
    <property type="evidence" value="ECO:0007669"/>
    <property type="project" value="InterPro"/>
</dbReference>
<dbReference type="GO" id="GO:0030288">
    <property type="term" value="C:outer membrane-bounded periplasmic space"/>
    <property type="evidence" value="ECO:0007669"/>
    <property type="project" value="TreeGrafter"/>
</dbReference>
<feature type="region of interest" description="Disordered" evidence="6">
    <location>
        <begin position="187"/>
        <end position="208"/>
    </location>
</feature>
<dbReference type="PANTHER" id="PTHR37481">
    <property type="entry name" value="LIPOPOLYSACCHARIDE EXPORT SYSTEM PROTEIN LPTC"/>
    <property type="match status" value="1"/>
</dbReference>
<name>A0A654KHB5_TAYEM</name>
<dbReference type="Pfam" id="PF06835">
    <property type="entry name" value="LptC"/>
    <property type="match status" value="1"/>
</dbReference>
<dbReference type="GO" id="GO:0017089">
    <property type="term" value="F:glycolipid transfer activity"/>
    <property type="evidence" value="ECO:0007669"/>
    <property type="project" value="TreeGrafter"/>
</dbReference>
<evidence type="ECO:0000313" key="8">
    <source>
        <dbReference type="Proteomes" id="UP000007472"/>
    </source>
</evidence>
<organism evidence="7 8">
    <name type="scientific">Taylorella equigenitalis (strain MCE9)</name>
    <dbReference type="NCBI Taxonomy" id="937774"/>
    <lineage>
        <taxon>Bacteria</taxon>
        <taxon>Pseudomonadati</taxon>
        <taxon>Pseudomonadota</taxon>
        <taxon>Betaproteobacteria</taxon>
        <taxon>Burkholderiales</taxon>
        <taxon>Alcaligenaceae</taxon>
        <taxon>Taylorella</taxon>
    </lineage>
</organism>
<dbReference type="PANTHER" id="PTHR37481:SF1">
    <property type="entry name" value="LIPOPOLYSACCHARIDE EXPORT SYSTEM PROTEIN LPTC"/>
    <property type="match status" value="1"/>
</dbReference>
<dbReference type="Proteomes" id="UP000007472">
    <property type="component" value="Chromosome"/>
</dbReference>
<dbReference type="EMBL" id="CP002456">
    <property type="protein sequence ID" value="ADU91792.1"/>
    <property type="molecule type" value="Genomic_DNA"/>
</dbReference>
<keyword evidence="3" id="KW-0812">Transmembrane</keyword>
<evidence type="ECO:0000256" key="5">
    <source>
        <dbReference type="ARBA" id="ARBA00023136"/>
    </source>
</evidence>
<dbReference type="Gene3D" id="2.60.450.10">
    <property type="entry name" value="Lipopolysaccharide (LPS) transport protein A like domain"/>
    <property type="match status" value="1"/>
</dbReference>
<keyword evidence="5" id="KW-0472">Membrane</keyword>
<evidence type="ECO:0000256" key="2">
    <source>
        <dbReference type="ARBA" id="ARBA00022519"/>
    </source>
</evidence>
<dbReference type="AlphaFoldDB" id="A0A654KHB5"/>
<dbReference type="GO" id="GO:0015221">
    <property type="term" value="F:lipopolysaccharide transmembrane transporter activity"/>
    <property type="evidence" value="ECO:0007669"/>
    <property type="project" value="InterPro"/>
</dbReference>
<evidence type="ECO:0000256" key="4">
    <source>
        <dbReference type="ARBA" id="ARBA00022989"/>
    </source>
</evidence>
<dbReference type="KEGG" id="teq:TEQUI_0854"/>
<feature type="compositionally biased region" description="Basic and acidic residues" evidence="6">
    <location>
        <begin position="191"/>
        <end position="208"/>
    </location>
</feature>
<dbReference type="NCBIfam" id="TIGR04409">
    <property type="entry name" value="LptC_YrbK"/>
    <property type="match status" value="1"/>
</dbReference>
<keyword evidence="4" id="KW-1133">Transmembrane helix</keyword>
<accession>A0A654KHB5</accession>
<evidence type="ECO:0000313" key="7">
    <source>
        <dbReference type="EMBL" id="ADU91792.1"/>
    </source>
</evidence>
<dbReference type="InterPro" id="IPR026265">
    <property type="entry name" value="LptC"/>
</dbReference>
<keyword evidence="1" id="KW-1003">Cell membrane</keyword>
<dbReference type="InterPro" id="IPR010664">
    <property type="entry name" value="LipoPS_assembly_LptC-rel"/>
</dbReference>
<dbReference type="InterPro" id="IPR052363">
    <property type="entry name" value="LPS_export_LptC"/>
</dbReference>
<sequence length="208" mass="23063">MKDKFPTILAFGLLILLVIATWWASEYAKKSITVDTAVVKKNKPDAWTGNFKMITSDEKGNAINRLKGTRIDHFPQGDFYIIDNPNLIGQNIDTPRTIGTATKAQVLENGDLIILDGNAVVNRPATDKQPNIKIESDKLEIHTKTGIIETKTEVVVHHGESILKGVGMKFDNNTGLLNVMNNSGVEISPDDLNKGLPENKKRFKTELR</sequence>
<keyword evidence="2" id="KW-0997">Cell inner membrane</keyword>
<reference evidence="7 8" key="1">
    <citation type="journal article" date="2011" name="J. Bacteriol.">
        <title>Genome sequence of Taylorella equigenitalis MCE9, the causative agent of contagious equine metritis.</title>
        <authorList>
            <person name="Hebert L."/>
            <person name="Moumen B."/>
            <person name="Duquesne F."/>
            <person name="Breuil M.F."/>
            <person name="Laugier C."/>
            <person name="Batto J.M."/>
            <person name="Renault P."/>
            <person name="Petry S."/>
        </authorList>
    </citation>
    <scope>NUCLEOTIDE SEQUENCE [LARGE SCALE GENOMIC DNA]</scope>
    <source>
        <strain evidence="7 8">MCE9</strain>
    </source>
</reference>
<protein>
    <submittedName>
        <fullName evidence="7">Putative exported protein</fullName>
    </submittedName>
</protein>
<evidence type="ECO:0000256" key="1">
    <source>
        <dbReference type="ARBA" id="ARBA00022475"/>
    </source>
</evidence>
<evidence type="ECO:0000256" key="6">
    <source>
        <dbReference type="SAM" id="MobiDB-lite"/>
    </source>
</evidence>
<proteinExistence type="predicted"/>
<evidence type="ECO:0000256" key="3">
    <source>
        <dbReference type="ARBA" id="ARBA00022692"/>
    </source>
</evidence>